<evidence type="ECO:0000313" key="4">
    <source>
        <dbReference type="Proteomes" id="UP000323856"/>
    </source>
</evidence>
<reference evidence="3 4" key="1">
    <citation type="submission" date="2019-07" db="EMBL/GenBank/DDBJ databases">
        <title>Analysis of the biochemical properties, biological activity and biotechnological potential of siderophores and biosurfactants produced by Antarctic psychrotolerant bacteria.</title>
        <authorList>
            <person name="Styczynski M."/>
            <person name="Krucon T."/>
            <person name="Decewicz P."/>
            <person name="Dziewit L."/>
        </authorList>
    </citation>
    <scope>NUCLEOTIDE SEQUENCE [LARGE SCALE GENOMIC DNA]</scope>
    <source>
        <strain evidence="3 4">ANT_H27</strain>
    </source>
</reference>
<dbReference type="EMBL" id="VOBL01000018">
    <property type="protein sequence ID" value="KAA0974454.1"/>
    <property type="molecule type" value="Genomic_DNA"/>
</dbReference>
<gene>
    <name evidence="3" type="ORF">FQ154_15505</name>
</gene>
<evidence type="ECO:0000313" key="3">
    <source>
        <dbReference type="EMBL" id="KAA0974454.1"/>
    </source>
</evidence>
<dbReference type="InterPro" id="IPR011053">
    <property type="entry name" value="Single_hybrid_motif"/>
</dbReference>
<dbReference type="Pfam" id="PF00364">
    <property type="entry name" value="Biotin_lipoyl"/>
    <property type="match status" value="1"/>
</dbReference>
<accession>A0A5B0E633</accession>
<feature type="domain" description="Lipoyl-binding" evidence="2">
    <location>
        <begin position="3"/>
        <end position="75"/>
    </location>
</feature>
<dbReference type="Gene3D" id="2.40.50.100">
    <property type="match status" value="1"/>
</dbReference>
<sequence length="76" mass="8385">MNQILFPVMTEDAEAKGVIVTWFFDDGEQVEVGDLIAEIAMDKVDREIKAEHSGVLRVLVAEEEAVIQGAVIGRIE</sequence>
<evidence type="ECO:0000259" key="2">
    <source>
        <dbReference type="Pfam" id="PF00364"/>
    </source>
</evidence>
<dbReference type="AlphaFoldDB" id="A0A5B0E633"/>
<name>A0A5B0E633_9MICC</name>
<evidence type="ECO:0000256" key="1">
    <source>
        <dbReference type="ARBA" id="ARBA00022823"/>
    </source>
</evidence>
<dbReference type="RefSeq" id="WP_149620419.1">
    <property type="nucleotide sequence ID" value="NZ_JBITUG010000016.1"/>
</dbReference>
<dbReference type="CDD" id="cd06849">
    <property type="entry name" value="lipoyl_domain"/>
    <property type="match status" value="1"/>
</dbReference>
<keyword evidence="1" id="KW-0450">Lipoyl</keyword>
<dbReference type="PROSITE" id="PS00189">
    <property type="entry name" value="LIPOYL"/>
    <property type="match status" value="1"/>
</dbReference>
<comment type="caution">
    <text evidence="3">The sequence shown here is derived from an EMBL/GenBank/DDBJ whole genome shotgun (WGS) entry which is preliminary data.</text>
</comment>
<protein>
    <submittedName>
        <fullName evidence="3">Biotin attachment protein</fullName>
    </submittedName>
</protein>
<dbReference type="InterPro" id="IPR000089">
    <property type="entry name" value="Biotin_lipoyl"/>
</dbReference>
<dbReference type="Proteomes" id="UP000323856">
    <property type="component" value="Unassembled WGS sequence"/>
</dbReference>
<dbReference type="OrthoDB" id="3629907at2"/>
<dbReference type="SUPFAM" id="SSF51230">
    <property type="entry name" value="Single hybrid motif"/>
    <property type="match status" value="1"/>
</dbReference>
<dbReference type="InterPro" id="IPR003016">
    <property type="entry name" value="2-oxoA_DH_lipoyl-BS"/>
</dbReference>
<proteinExistence type="predicted"/>
<organism evidence="3 4">
    <name type="scientific">Paeniglutamicibacter gangotriensis</name>
    <dbReference type="NCBI Taxonomy" id="254787"/>
    <lineage>
        <taxon>Bacteria</taxon>
        <taxon>Bacillati</taxon>
        <taxon>Actinomycetota</taxon>
        <taxon>Actinomycetes</taxon>
        <taxon>Micrococcales</taxon>
        <taxon>Micrococcaceae</taxon>
        <taxon>Paeniglutamicibacter</taxon>
    </lineage>
</organism>